<dbReference type="GO" id="GO:0007608">
    <property type="term" value="P:sensory perception of smell"/>
    <property type="evidence" value="ECO:0007669"/>
    <property type="project" value="TreeGrafter"/>
</dbReference>
<keyword evidence="4 5" id="KW-0732">Signal</keyword>
<keyword evidence="7" id="KW-1185">Reference proteome</keyword>
<feature type="signal peptide" evidence="5">
    <location>
        <begin position="1"/>
        <end position="17"/>
    </location>
</feature>
<gene>
    <name evidence="6" type="primary">Obp56a</name>
    <name evidence="8" type="synonym">LOC105271583</name>
    <name evidence="6" type="ORF">g.9731</name>
</gene>
<reference evidence="8" key="2">
    <citation type="submission" date="2025-04" db="UniProtKB">
        <authorList>
            <consortium name="RefSeq"/>
        </authorList>
    </citation>
    <scope>IDENTIFICATION</scope>
    <source>
        <strain evidence="8">USDA-PBARC FA_bdor</strain>
        <tissue evidence="8">Whole organism</tissue>
    </source>
</reference>
<dbReference type="EMBL" id="GBYB01001423">
    <property type="protein sequence ID" value="JAG71190.1"/>
    <property type="molecule type" value="Transcribed_RNA"/>
</dbReference>
<evidence type="ECO:0000256" key="5">
    <source>
        <dbReference type="SAM" id="SignalP"/>
    </source>
</evidence>
<dbReference type="PANTHER" id="PTHR11857">
    <property type="entry name" value="ODORANT BINDING PROTEIN-RELATED"/>
    <property type="match status" value="1"/>
</dbReference>
<dbReference type="Pfam" id="PF01395">
    <property type="entry name" value="PBP_GOBP"/>
    <property type="match status" value="1"/>
</dbReference>
<evidence type="ECO:0000256" key="4">
    <source>
        <dbReference type="ARBA" id="ARBA00022729"/>
    </source>
</evidence>
<accession>A0A0C9PK74</accession>
<dbReference type="GO" id="GO:0005549">
    <property type="term" value="F:odorant binding"/>
    <property type="evidence" value="ECO:0007669"/>
    <property type="project" value="InterPro"/>
</dbReference>
<dbReference type="FunFam" id="1.10.238.20:FF:000001">
    <property type="entry name" value="General odorant-binding protein lush"/>
    <property type="match status" value="1"/>
</dbReference>
<dbReference type="KEGG" id="fas:105271583"/>
<protein>
    <submittedName>
        <fullName evidence="8">General odorant-binding protein 56a</fullName>
    </submittedName>
    <submittedName>
        <fullName evidence="6">Obp56a protein</fullName>
    </submittedName>
</protein>
<name>A0A0C9PK74_9HYME</name>
<dbReference type="GeneID" id="105271583"/>
<dbReference type="Proteomes" id="UP000694866">
    <property type="component" value="Unplaced"/>
</dbReference>
<dbReference type="SUPFAM" id="SSF47565">
    <property type="entry name" value="Insect pheromone/odorant-binding proteins"/>
    <property type="match status" value="1"/>
</dbReference>
<comment type="subcellular location">
    <subcellularLocation>
        <location evidence="1">Secreted</location>
    </subcellularLocation>
</comment>
<dbReference type="PANTHER" id="PTHR11857:SF43">
    <property type="entry name" value="GEO07291P1-RELATED"/>
    <property type="match status" value="1"/>
</dbReference>
<dbReference type="GO" id="GO:0005615">
    <property type="term" value="C:extracellular space"/>
    <property type="evidence" value="ECO:0007669"/>
    <property type="project" value="TreeGrafter"/>
</dbReference>
<keyword evidence="3" id="KW-0964">Secreted</keyword>
<evidence type="ECO:0000313" key="8">
    <source>
        <dbReference type="RefSeq" id="XP_011311566.1"/>
    </source>
</evidence>
<dbReference type="CDD" id="cd23992">
    <property type="entry name" value="PBP_GOBP"/>
    <property type="match status" value="1"/>
</dbReference>
<dbReference type="SMART" id="SM00708">
    <property type="entry name" value="PhBP"/>
    <property type="match status" value="1"/>
</dbReference>
<dbReference type="RefSeq" id="XP_011311566.1">
    <property type="nucleotide sequence ID" value="XM_011313264.1"/>
</dbReference>
<evidence type="ECO:0000313" key="7">
    <source>
        <dbReference type="Proteomes" id="UP000694866"/>
    </source>
</evidence>
<reference evidence="6" key="1">
    <citation type="submission" date="2015-01" db="EMBL/GenBank/DDBJ databases">
        <title>Transcriptome Assembly of Fopius arisanus.</title>
        <authorList>
            <person name="Geib S."/>
        </authorList>
    </citation>
    <scope>NUCLEOTIDE SEQUENCE</scope>
</reference>
<evidence type="ECO:0000313" key="6">
    <source>
        <dbReference type="EMBL" id="JAG71190.1"/>
    </source>
</evidence>
<evidence type="ECO:0000256" key="1">
    <source>
        <dbReference type="ARBA" id="ARBA00004613"/>
    </source>
</evidence>
<dbReference type="InterPro" id="IPR036728">
    <property type="entry name" value="PBP_GOBP_sf"/>
</dbReference>
<accession>A0A9R1U919</accession>
<evidence type="ECO:0000256" key="2">
    <source>
        <dbReference type="ARBA" id="ARBA00008098"/>
    </source>
</evidence>
<dbReference type="InterPro" id="IPR006170">
    <property type="entry name" value="PBP/GOBP"/>
</dbReference>
<dbReference type="OrthoDB" id="7665616at2759"/>
<proteinExistence type="inferred from homology"/>
<dbReference type="AlphaFoldDB" id="A0A0C9PK74"/>
<organism evidence="6">
    <name type="scientific">Fopius arisanus</name>
    <dbReference type="NCBI Taxonomy" id="64838"/>
    <lineage>
        <taxon>Eukaryota</taxon>
        <taxon>Metazoa</taxon>
        <taxon>Ecdysozoa</taxon>
        <taxon>Arthropoda</taxon>
        <taxon>Hexapoda</taxon>
        <taxon>Insecta</taxon>
        <taxon>Pterygota</taxon>
        <taxon>Neoptera</taxon>
        <taxon>Endopterygota</taxon>
        <taxon>Hymenoptera</taxon>
        <taxon>Apocrita</taxon>
        <taxon>Ichneumonoidea</taxon>
        <taxon>Braconidae</taxon>
        <taxon>Opiinae</taxon>
        <taxon>Fopius</taxon>
    </lineage>
</organism>
<evidence type="ECO:0000256" key="3">
    <source>
        <dbReference type="ARBA" id="ARBA00022525"/>
    </source>
</evidence>
<feature type="chain" id="PRO_5044541354" evidence="5">
    <location>
        <begin position="18"/>
        <end position="133"/>
    </location>
</feature>
<comment type="similarity">
    <text evidence="2">Belongs to the PBP/GOBP family.</text>
</comment>
<dbReference type="Gene3D" id="1.10.238.20">
    <property type="entry name" value="Pheromone/general odorant binding protein domain"/>
    <property type="match status" value="1"/>
</dbReference>
<sequence length="133" mass="15071">MKVFLVLFSVCLAAVMAQQISDIQKETLRENRDACITETGADRAEVDNAYKNEWVDNEKLRCFALCLLKKWKMMDDQGKLDETMARERMGKVMPPAKVDELMTKCKDLKGSNPCETGYMMMKCYTGNIAPAAV</sequence>